<comment type="caution">
    <text evidence="2">The sequence shown here is derived from an EMBL/GenBank/DDBJ whole genome shotgun (WGS) entry which is preliminary data.</text>
</comment>
<dbReference type="InterPro" id="IPR036388">
    <property type="entry name" value="WH-like_DNA-bd_sf"/>
</dbReference>
<protein>
    <recommendedName>
        <fullName evidence="1">HTH hxlR-type domain-containing protein</fullName>
    </recommendedName>
</protein>
<gene>
    <name evidence="2" type="ORF">PbB2_01772</name>
</gene>
<dbReference type="EMBL" id="BFBR01000005">
    <property type="protein sequence ID" value="GBF58101.1"/>
    <property type="molecule type" value="Genomic_DNA"/>
</dbReference>
<evidence type="ECO:0000313" key="2">
    <source>
        <dbReference type="EMBL" id="GBF58101.1"/>
    </source>
</evidence>
<dbReference type="Pfam" id="PF01638">
    <property type="entry name" value="HxlR"/>
    <property type="match status" value="1"/>
</dbReference>
<dbReference type="RefSeq" id="WP_108984974.1">
    <property type="nucleotide sequence ID" value="NZ_BFBR01000005.1"/>
</dbReference>
<dbReference type="PROSITE" id="PS51118">
    <property type="entry name" value="HTH_HXLR"/>
    <property type="match status" value="1"/>
</dbReference>
<sequence length="105" mass="12025">MFFTPAKAPQAMSPELAQFGAEILAAMEDDRIRHEDLVRQFSHVRPDELSRLMRELEDLGMVSRRHGETDPAYIVYDLLKPGRSVRKLVTTVTGWFGVRLSGRPR</sequence>
<dbReference type="AlphaFoldDB" id="A0A2P2EAK0"/>
<organism evidence="2 3">
    <name type="scientific">Candidatus Phycosocius bacilliformis</name>
    <dbReference type="NCBI Taxonomy" id="1445552"/>
    <lineage>
        <taxon>Bacteria</taxon>
        <taxon>Pseudomonadati</taxon>
        <taxon>Pseudomonadota</taxon>
        <taxon>Alphaproteobacteria</taxon>
        <taxon>Caulobacterales</taxon>
        <taxon>Caulobacterales incertae sedis</taxon>
        <taxon>Candidatus Phycosocius</taxon>
    </lineage>
</organism>
<proteinExistence type="predicted"/>
<evidence type="ECO:0000259" key="1">
    <source>
        <dbReference type="PROSITE" id="PS51118"/>
    </source>
</evidence>
<name>A0A2P2EAK0_9PROT</name>
<keyword evidence="3" id="KW-1185">Reference proteome</keyword>
<dbReference type="Proteomes" id="UP000245086">
    <property type="component" value="Unassembled WGS sequence"/>
</dbReference>
<dbReference type="OrthoDB" id="9791143at2"/>
<dbReference type="Gene3D" id="1.10.10.10">
    <property type="entry name" value="Winged helix-like DNA-binding domain superfamily/Winged helix DNA-binding domain"/>
    <property type="match status" value="1"/>
</dbReference>
<dbReference type="SUPFAM" id="SSF46785">
    <property type="entry name" value="Winged helix' DNA-binding domain"/>
    <property type="match status" value="1"/>
</dbReference>
<dbReference type="InterPro" id="IPR002577">
    <property type="entry name" value="HTH_HxlR"/>
</dbReference>
<accession>A0A2P2EAK0</accession>
<feature type="domain" description="HTH hxlR-type" evidence="1">
    <location>
        <begin position="4"/>
        <end position="104"/>
    </location>
</feature>
<dbReference type="InterPro" id="IPR036390">
    <property type="entry name" value="WH_DNA-bd_sf"/>
</dbReference>
<reference evidence="2 3" key="1">
    <citation type="journal article" date="2018" name="Genome Announc.">
        <title>Draft Genome Sequence of "Candidatus Phycosocius bacilliformis," an Alphaproteobacterial Ectosymbiont of the Hydrocarbon-Producing Green Alga Botryococcus braunii.</title>
        <authorList>
            <person name="Tanabe Y."/>
            <person name="Yamaguchi H."/>
            <person name="Watanabe M.M."/>
        </authorList>
    </citation>
    <scope>NUCLEOTIDE SEQUENCE [LARGE SCALE GENOMIC DNA]</scope>
    <source>
        <strain evidence="2 3">BOTRYCO-2</strain>
    </source>
</reference>
<evidence type="ECO:0000313" key="3">
    <source>
        <dbReference type="Proteomes" id="UP000245086"/>
    </source>
</evidence>